<dbReference type="EMBL" id="HACA01033241">
    <property type="protein sequence ID" value="CDW50602.1"/>
    <property type="molecule type" value="Transcribed_RNA"/>
</dbReference>
<proteinExistence type="predicted"/>
<feature type="non-terminal residue" evidence="1">
    <location>
        <position position="1"/>
    </location>
</feature>
<organism evidence="1">
    <name type="scientific">Lepeophtheirus salmonis</name>
    <name type="common">Salmon louse</name>
    <name type="synonym">Caligus salmonis</name>
    <dbReference type="NCBI Taxonomy" id="72036"/>
    <lineage>
        <taxon>Eukaryota</taxon>
        <taxon>Metazoa</taxon>
        <taxon>Ecdysozoa</taxon>
        <taxon>Arthropoda</taxon>
        <taxon>Crustacea</taxon>
        <taxon>Multicrustacea</taxon>
        <taxon>Hexanauplia</taxon>
        <taxon>Copepoda</taxon>
        <taxon>Siphonostomatoida</taxon>
        <taxon>Caligidae</taxon>
        <taxon>Lepeophtheirus</taxon>
    </lineage>
</organism>
<reference evidence="1" key="1">
    <citation type="submission" date="2014-05" db="EMBL/GenBank/DDBJ databases">
        <authorList>
            <person name="Chronopoulou M."/>
        </authorList>
    </citation>
    <scope>NUCLEOTIDE SEQUENCE</scope>
    <source>
        <tissue evidence="1">Whole organism</tissue>
    </source>
</reference>
<name>A0A0K2VK59_LEPSM</name>
<sequence>LFQIQMYYYNICWFTFPFLKKREIPRNLEYFEQVTIIGYIV</sequence>
<evidence type="ECO:0000313" key="1">
    <source>
        <dbReference type="EMBL" id="CDW50602.1"/>
    </source>
</evidence>
<accession>A0A0K2VK59</accession>
<protein>
    <submittedName>
        <fullName evidence="1">Uncharacterized protein</fullName>
    </submittedName>
</protein>
<dbReference type="AlphaFoldDB" id="A0A0K2VK59"/>